<protein>
    <submittedName>
        <fullName evidence="3">Metal-dependent hydrolase</fullName>
    </submittedName>
</protein>
<proteinExistence type="predicted"/>
<accession>A0A7K3NGP1</accession>
<dbReference type="PANTHER" id="PTHR40031">
    <property type="entry name" value="HYPOTHETICAL MEMBRANE SPANNING PROTEIN"/>
    <property type="match status" value="1"/>
</dbReference>
<feature type="region of interest" description="Disordered" evidence="1">
    <location>
        <begin position="270"/>
        <end position="306"/>
    </location>
</feature>
<feature type="transmembrane region" description="Helical" evidence="2">
    <location>
        <begin position="122"/>
        <end position="147"/>
    </location>
</feature>
<dbReference type="InterPro" id="IPR053170">
    <property type="entry name" value="Transcription_regulator"/>
</dbReference>
<evidence type="ECO:0000313" key="3">
    <source>
        <dbReference type="EMBL" id="NDY55364.1"/>
    </source>
</evidence>
<gene>
    <name evidence="3" type="ORF">G3N56_01220</name>
</gene>
<feature type="transmembrane region" description="Helical" evidence="2">
    <location>
        <begin position="59"/>
        <end position="77"/>
    </location>
</feature>
<feature type="transmembrane region" description="Helical" evidence="2">
    <location>
        <begin position="154"/>
        <end position="173"/>
    </location>
</feature>
<dbReference type="Proteomes" id="UP000469724">
    <property type="component" value="Unassembled WGS sequence"/>
</dbReference>
<feature type="compositionally biased region" description="Low complexity" evidence="1">
    <location>
        <begin position="270"/>
        <end position="283"/>
    </location>
</feature>
<keyword evidence="4" id="KW-1185">Reference proteome</keyword>
<name>A0A7K3NGP1_9BACT</name>
<evidence type="ECO:0000256" key="2">
    <source>
        <dbReference type="SAM" id="Phobius"/>
    </source>
</evidence>
<feature type="compositionally biased region" description="Polar residues" evidence="1">
    <location>
        <begin position="295"/>
        <end position="305"/>
    </location>
</feature>
<dbReference type="EMBL" id="JAAGRQ010000003">
    <property type="protein sequence ID" value="NDY55364.1"/>
    <property type="molecule type" value="Genomic_DNA"/>
</dbReference>
<reference evidence="3 4" key="1">
    <citation type="submission" date="2020-02" db="EMBL/GenBank/DDBJ databases">
        <title>Comparative genomics of sulfur disproportionating microorganisms.</title>
        <authorList>
            <person name="Ward L.M."/>
            <person name="Bertran E."/>
            <person name="Johnston D.T."/>
        </authorList>
    </citation>
    <scope>NUCLEOTIDE SEQUENCE [LARGE SCALE GENOMIC DNA]</scope>
    <source>
        <strain evidence="3 4">DSM 3696</strain>
    </source>
</reference>
<sequence>MDPVTHVASGILVGQAVRDRYPRGRWLIFFTVLCAWIPDIDNLVTYLGPEAYMRHHRGLTHSILGGAAMAVLLAAAFRPLSRGASFAKVFALAYGCILLHDFLDVITTYGTQIFLPFSDARIGLPAVFIVDPIYTGVMLVAVILGFFMKPRAKAVAALALGWLFLYPAASLGLREIVAAAQEKRLAAEGLPRAVAHVTTDALSPFFWKVVVDDGESYRVRGASLLEPSGGPDVAVREKADRRELRRLGRDAPILATYDWFAEFPAVSSAAGPTAPTSTAAPSPGDGLIPAAQAGQAATSGDTSPRISAPARTLIFSDMRFLGTSPILPEGWRNPDHPTFSMRVELDAAGRPERVFFNRGGRPEPVFPVPSTP</sequence>
<evidence type="ECO:0000256" key="1">
    <source>
        <dbReference type="SAM" id="MobiDB-lite"/>
    </source>
</evidence>
<keyword evidence="2" id="KW-0472">Membrane</keyword>
<feature type="transmembrane region" description="Helical" evidence="2">
    <location>
        <begin position="26"/>
        <end position="47"/>
    </location>
</feature>
<keyword evidence="2" id="KW-0812">Transmembrane</keyword>
<organism evidence="3 4">
    <name type="scientific">Desulfolutivibrio sulfodismutans</name>
    <dbReference type="NCBI Taxonomy" id="63561"/>
    <lineage>
        <taxon>Bacteria</taxon>
        <taxon>Pseudomonadati</taxon>
        <taxon>Thermodesulfobacteriota</taxon>
        <taxon>Desulfovibrionia</taxon>
        <taxon>Desulfovibrionales</taxon>
        <taxon>Desulfovibrionaceae</taxon>
        <taxon>Desulfolutivibrio</taxon>
    </lineage>
</organism>
<dbReference type="AlphaFoldDB" id="A0A7K3NGP1"/>
<keyword evidence="2" id="KW-1133">Transmembrane helix</keyword>
<dbReference type="PANTHER" id="PTHR40031:SF1">
    <property type="entry name" value="MEMBRANE-BOUND METAL-DEPENDENT HYDROLASE"/>
    <property type="match status" value="1"/>
</dbReference>
<feature type="transmembrane region" description="Helical" evidence="2">
    <location>
        <begin position="89"/>
        <end position="110"/>
    </location>
</feature>
<dbReference type="GO" id="GO:0016787">
    <property type="term" value="F:hydrolase activity"/>
    <property type="evidence" value="ECO:0007669"/>
    <property type="project" value="UniProtKB-KW"/>
</dbReference>
<evidence type="ECO:0000313" key="4">
    <source>
        <dbReference type="Proteomes" id="UP000469724"/>
    </source>
</evidence>
<keyword evidence="3" id="KW-0378">Hydrolase</keyword>
<comment type="caution">
    <text evidence="3">The sequence shown here is derived from an EMBL/GenBank/DDBJ whole genome shotgun (WGS) entry which is preliminary data.</text>
</comment>
<dbReference type="InterPro" id="IPR007404">
    <property type="entry name" value="YdjM-like"/>
</dbReference>
<dbReference type="RefSeq" id="WP_163300421.1">
    <property type="nucleotide sequence ID" value="NZ_JAAGRQ010000003.1"/>
</dbReference>
<dbReference type="Pfam" id="PF04307">
    <property type="entry name" value="YdjM"/>
    <property type="match status" value="1"/>
</dbReference>